<dbReference type="PANTHER" id="PTHR12673:SF159">
    <property type="entry name" value="LD03170P"/>
    <property type="match status" value="1"/>
</dbReference>
<dbReference type="InterPro" id="IPR017455">
    <property type="entry name" value="Znf_FYVE-rel"/>
</dbReference>
<evidence type="ECO:0000256" key="7">
    <source>
        <dbReference type="PROSITE-ProRule" id="PRU00091"/>
    </source>
</evidence>
<keyword evidence="10" id="KW-1185">Reference proteome</keyword>
<feature type="domain" description="FYVE-type" evidence="8">
    <location>
        <begin position="173"/>
        <end position="234"/>
    </location>
</feature>
<dbReference type="PANTHER" id="PTHR12673">
    <property type="entry name" value="FACIOGENITAL DYSPLASIA PROTEIN"/>
    <property type="match status" value="1"/>
</dbReference>
<keyword evidence="4" id="KW-0479">Metal-binding</keyword>
<evidence type="ECO:0000256" key="4">
    <source>
        <dbReference type="ARBA" id="ARBA00022723"/>
    </source>
</evidence>
<gene>
    <name evidence="9" type="ORF">TeGR_g7631</name>
</gene>
<sequence length="252" mass="28162">MDFPVMEGMMKGMMGGGAEDPPTVTLYEMDFDVSAGIERANVLRDYVEEEHKVHFANKCIIKEGTWIKYDRGGGKSKPHMFLTASDLLMTELTTISRKIKFRQVFKLVDVRVKLEGAKMLVETPIKTFRVETSSQSETLQWHHELTEAIGKARASANLAANYESTLAFSPVWVEDTPECNDCNRSFSMIVRRHHCRNCGKCVCGSCCFEKVRMEDVDGGKKLQKVCNACAMTYKEKRGNANTGGGYGAAAVF</sequence>
<keyword evidence="3" id="KW-0344">Guanine-nucleotide releasing factor</keyword>
<keyword evidence="5 7" id="KW-0863">Zinc-finger</keyword>
<dbReference type="SMART" id="SM00064">
    <property type="entry name" value="FYVE"/>
    <property type="match status" value="1"/>
</dbReference>
<evidence type="ECO:0000256" key="5">
    <source>
        <dbReference type="ARBA" id="ARBA00022771"/>
    </source>
</evidence>
<dbReference type="InterPro" id="IPR011011">
    <property type="entry name" value="Znf_FYVE_PHD"/>
</dbReference>
<dbReference type="PROSITE" id="PS50178">
    <property type="entry name" value="ZF_FYVE"/>
    <property type="match status" value="1"/>
</dbReference>
<comment type="caution">
    <text evidence="9">The sequence shown here is derived from an EMBL/GenBank/DDBJ whole genome shotgun (WGS) entry which is preliminary data.</text>
</comment>
<dbReference type="InterPro" id="IPR013083">
    <property type="entry name" value="Znf_RING/FYVE/PHD"/>
</dbReference>
<evidence type="ECO:0000313" key="9">
    <source>
        <dbReference type="EMBL" id="GMI27114.1"/>
    </source>
</evidence>
<keyword evidence="6" id="KW-0862">Zinc</keyword>
<protein>
    <recommendedName>
        <fullName evidence="8">FYVE-type domain-containing protein</fullName>
    </recommendedName>
</protein>
<dbReference type="InterPro" id="IPR000306">
    <property type="entry name" value="Znf_FYVE"/>
</dbReference>
<keyword evidence="2" id="KW-0963">Cytoplasm</keyword>
<reference evidence="9 10" key="1">
    <citation type="journal article" date="2023" name="Commun. Biol.">
        <title>Genome analysis of Parmales, the sister group of diatoms, reveals the evolutionary specialization of diatoms from phago-mixotrophs to photoautotrophs.</title>
        <authorList>
            <person name="Ban H."/>
            <person name="Sato S."/>
            <person name="Yoshikawa S."/>
            <person name="Yamada K."/>
            <person name="Nakamura Y."/>
            <person name="Ichinomiya M."/>
            <person name="Sato N."/>
            <person name="Blanc-Mathieu R."/>
            <person name="Endo H."/>
            <person name="Kuwata A."/>
            <person name="Ogata H."/>
        </authorList>
    </citation>
    <scope>NUCLEOTIDE SEQUENCE [LARGE SCALE GENOMIC DNA]</scope>
</reference>
<accession>A0ABQ6MIH4</accession>
<dbReference type="EMBL" id="BRYB01005638">
    <property type="protein sequence ID" value="GMI27114.1"/>
    <property type="molecule type" value="Genomic_DNA"/>
</dbReference>
<dbReference type="Gene3D" id="3.30.40.10">
    <property type="entry name" value="Zinc/RING finger domain, C3HC4 (zinc finger)"/>
    <property type="match status" value="1"/>
</dbReference>
<evidence type="ECO:0000256" key="1">
    <source>
        <dbReference type="ARBA" id="ARBA00004496"/>
    </source>
</evidence>
<evidence type="ECO:0000256" key="3">
    <source>
        <dbReference type="ARBA" id="ARBA00022658"/>
    </source>
</evidence>
<name>A0ABQ6MIH4_9STRA</name>
<proteinExistence type="predicted"/>
<dbReference type="InterPro" id="IPR051092">
    <property type="entry name" value="FYVE_RhoGEF_PH"/>
</dbReference>
<organism evidence="9 10">
    <name type="scientific">Tetraparma gracilis</name>
    <dbReference type="NCBI Taxonomy" id="2962635"/>
    <lineage>
        <taxon>Eukaryota</taxon>
        <taxon>Sar</taxon>
        <taxon>Stramenopiles</taxon>
        <taxon>Ochrophyta</taxon>
        <taxon>Bolidophyceae</taxon>
        <taxon>Parmales</taxon>
        <taxon>Triparmaceae</taxon>
        <taxon>Tetraparma</taxon>
    </lineage>
</organism>
<dbReference type="Pfam" id="PF01363">
    <property type="entry name" value="FYVE"/>
    <property type="match status" value="1"/>
</dbReference>
<comment type="subcellular location">
    <subcellularLocation>
        <location evidence="1">Cytoplasm</location>
    </subcellularLocation>
</comment>
<evidence type="ECO:0000256" key="6">
    <source>
        <dbReference type="ARBA" id="ARBA00022833"/>
    </source>
</evidence>
<evidence type="ECO:0000256" key="2">
    <source>
        <dbReference type="ARBA" id="ARBA00022490"/>
    </source>
</evidence>
<evidence type="ECO:0000313" key="10">
    <source>
        <dbReference type="Proteomes" id="UP001165060"/>
    </source>
</evidence>
<evidence type="ECO:0000259" key="8">
    <source>
        <dbReference type="PROSITE" id="PS50178"/>
    </source>
</evidence>
<dbReference type="SUPFAM" id="SSF50729">
    <property type="entry name" value="PH domain-like"/>
    <property type="match status" value="1"/>
</dbReference>
<dbReference type="SUPFAM" id="SSF57903">
    <property type="entry name" value="FYVE/PHD zinc finger"/>
    <property type="match status" value="1"/>
</dbReference>
<dbReference type="Proteomes" id="UP001165060">
    <property type="component" value="Unassembled WGS sequence"/>
</dbReference>